<evidence type="ECO:0000313" key="12">
    <source>
        <dbReference type="Proteomes" id="UP000515703"/>
    </source>
</evidence>
<dbReference type="SMART" id="SM00900">
    <property type="entry name" value="FMN_bind"/>
    <property type="match status" value="1"/>
</dbReference>
<dbReference type="EC" id="1.3.99.33" evidence="3"/>
<reference evidence="11 12" key="2">
    <citation type="submission" date="2020-08" db="EMBL/GenBank/DDBJ databases">
        <authorList>
            <person name="Ueki A."/>
            <person name="Tonouchi A."/>
        </authorList>
    </citation>
    <scope>NUCLEOTIDE SEQUENCE [LARGE SCALE GENOMIC DNA]</scope>
    <source>
        <strain evidence="11 12">CTTW</strain>
    </source>
</reference>
<comment type="cofactor">
    <cofactor evidence="1">
        <name>FMN</name>
        <dbReference type="ChEBI" id="CHEBI:58210"/>
    </cofactor>
</comment>
<dbReference type="GO" id="GO:0033765">
    <property type="term" value="F:steroid dehydrogenase activity, acting on the CH-CH group of donors"/>
    <property type="evidence" value="ECO:0007669"/>
    <property type="project" value="UniProtKB-ARBA"/>
</dbReference>
<dbReference type="InterPro" id="IPR036188">
    <property type="entry name" value="FAD/NAD-bd_sf"/>
</dbReference>
<accession>A0A7I8DIQ2</accession>
<protein>
    <recommendedName>
        <fullName evidence="4">Urocanate reductase</fullName>
        <ecNumber evidence="3">1.3.99.33</ecNumber>
    </recommendedName>
</protein>
<comment type="cofactor">
    <cofactor evidence="2">
        <name>FAD</name>
        <dbReference type="ChEBI" id="CHEBI:57692"/>
    </cofactor>
</comment>
<dbReference type="Gene3D" id="3.90.1010.20">
    <property type="match status" value="1"/>
</dbReference>
<keyword evidence="7" id="KW-0560">Oxidoreductase</keyword>
<dbReference type="PANTHER" id="PTHR43400">
    <property type="entry name" value="FUMARATE REDUCTASE"/>
    <property type="match status" value="1"/>
</dbReference>
<dbReference type="Gene3D" id="3.90.700.10">
    <property type="entry name" value="Succinate dehydrogenase/fumarate reductase flavoprotein, catalytic domain"/>
    <property type="match status" value="1"/>
</dbReference>
<dbReference type="KEGG" id="acht:bsdcttw_12710"/>
<comment type="catalytic activity">
    <reaction evidence="8">
        <text>dihydrourocanate + A = urocanate + AH2</text>
        <dbReference type="Rhea" id="RHEA:36059"/>
        <dbReference type="ChEBI" id="CHEBI:13193"/>
        <dbReference type="ChEBI" id="CHEBI:17499"/>
        <dbReference type="ChEBI" id="CHEBI:27247"/>
        <dbReference type="ChEBI" id="CHEBI:72991"/>
        <dbReference type="EC" id="1.3.99.33"/>
    </reaction>
</comment>
<name>A0A7I8DIQ2_9FIRM</name>
<evidence type="ECO:0000313" key="11">
    <source>
        <dbReference type="EMBL" id="BCJ98230.1"/>
    </source>
</evidence>
<dbReference type="EMBL" id="AP023368">
    <property type="protein sequence ID" value="BCJ98230.1"/>
    <property type="molecule type" value="Genomic_DNA"/>
</dbReference>
<dbReference type="Gene3D" id="3.50.50.60">
    <property type="entry name" value="FAD/NAD(P)-binding domain"/>
    <property type="match status" value="1"/>
</dbReference>
<dbReference type="SUPFAM" id="SSF56425">
    <property type="entry name" value="Succinate dehydrogenase/fumarate reductase flavoprotein, catalytic domain"/>
    <property type="match status" value="1"/>
</dbReference>
<dbReference type="Proteomes" id="UP000515703">
    <property type="component" value="Chromosome"/>
</dbReference>
<keyword evidence="12" id="KW-1185">Reference proteome</keyword>
<evidence type="ECO:0000256" key="5">
    <source>
        <dbReference type="ARBA" id="ARBA00022630"/>
    </source>
</evidence>
<organism evidence="11 12">
    <name type="scientific">Anaerocolumna chitinilytica</name>
    <dbReference type="NCBI Taxonomy" id="1727145"/>
    <lineage>
        <taxon>Bacteria</taxon>
        <taxon>Bacillati</taxon>
        <taxon>Bacillota</taxon>
        <taxon>Clostridia</taxon>
        <taxon>Lachnospirales</taxon>
        <taxon>Lachnospiraceae</taxon>
        <taxon>Anaerocolumna</taxon>
    </lineage>
</organism>
<dbReference type="GO" id="GO:0010181">
    <property type="term" value="F:FMN binding"/>
    <property type="evidence" value="ECO:0007669"/>
    <property type="project" value="InterPro"/>
</dbReference>
<evidence type="ECO:0000256" key="2">
    <source>
        <dbReference type="ARBA" id="ARBA00001974"/>
    </source>
</evidence>
<dbReference type="GO" id="GO:0016020">
    <property type="term" value="C:membrane"/>
    <property type="evidence" value="ECO:0007669"/>
    <property type="project" value="InterPro"/>
</dbReference>
<evidence type="ECO:0000256" key="8">
    <source>
        <dbReference type="ARBA" id="ARBA00049922"/>
    </source>
</evidence>
<evidence type="ECO:0000256" key="9">
    <source>
        <dbReference type="SAM" id="SignalP"/>
    </source>
</evidence>
<evidence type="ECO:0000256" key="4">
    <source>
        <dbReference type="ARBA" id="ARBA00015872"/>
    </source>
</evidence>
<feature type="signal peptide" evidence="9">
    <location>
        <begin position="1"/>
        <end position="24"/>
    </location>
</feature>
<sequence length="658" mass="69866">MKKRKYVILFMVCILLLLFSGCNKKDQSDKKNEGKDKTDNTKVTEAVKPSEGVSYKTGTYTGKAEGKDGQIEVEVTFNDTEITDIKVINQTETEGLGDEAINSIKDKVLKGQSLDVDAVSGATESSNGVLAAIEDAVKQAGGNVELLKDKEIAKEGEGKKEELTADVVVIGAGASGVSAAVSAADKGAKVIIIEKTAVIGGASNLSWAGKFYNSSAALDSGLKVEVEKEIADWIVNNHWRVDAAAIRQYVTKSGETYDWLAKKGYQTTFINFGGEQLHMLPAYDTRQKILRSMLEASVVKGGGQVLTETTGKKLLTNASGDVIGVSAQKADGTVVNITARSVVMATGGYAGNKEMVKELFGFEGINGGLGQNVGEGLKMAWAVGAKVPDNIGGQMLHQTLAKATANLKKEYSSFEASYPLMLAYLPNFMNVGPSGARFRDEAATLTAVAAANTSAFNGAYHMVIVSKSQLELLAKKGMSGVNAPALPGMPPEFYADFAKQFTLDNPWKDVEKVMDSMVANGDGYKGNTIEELAKNAGMDAETFKEAFENYTKATKTGVDTEFGKAKKYLLPMGEEGPFYAIVAQVNNLGSVGGLLVNTQFKVLNDDRAPIKGLYAVGLESEGVLFNDTYVGNGVGIGYSFTSGRLGGEDAAAYALSNK</sequence>
<dbReference type="Pfam" id="PF04205">
    <property type="entry name" value="FMN_bind"/>
    <property type="match status" value="1"/>
</dbReference>
<dbReference type="Pfam" id="PF00890">
    <property type="entry name" value="FAD_binding_2"/>
    <property type="match status" value="1"/>
</dbReference>
<dbReference type="InterPro" id="IPR027477">
    <property type="entry name" value="Succ_DH/fumarate_Rdtase_cat_sf"/>
</dbReference>
<dbReference type="RefSeq" id="WP_185258574.1">
    <property type="nucleotide sequence ID" value="NZ_AP023368.1"/>
</dbReference>
<dbReference type="PROSITE" id="PS51257">
    <property type="entry name" value="PROKAR_LIPOPROTEIN"/>
    <property type="match status" value="1"/>
</dbReference>
<evidence type="ECO:0000259" key="10">
    <source>
        <dbReference type="SMART" id="SM00900"/>
    </source>
</evidence>
<keyword evidence="9" id="KW-0732">Signal</keyword>
<gene>
    <name evidence="11" type="ORF">bsdcttw_12710</name>
</gene>
<feature type="domain" description="FMN-binding" evidence="10">
    <location>
        <begin position="66"/>
        <end position="140"/>
    </location>
</feature>
<reference evidence="11 12" key="1">
    <citation type="submission" date="2020-08" db="EMBL/GenBank/DDBJ databases">
        <title>Draft genome sequencing of an Anaerocolumna strain isolated from anoxic soil subjected to BSD treatment.</title>
        <authorList>
            <person name="Uek A."/>
            <person name="Tonouchi A."/>
        </authorList>
    </citation>
    <scope>NUCLEOTIDE SEQUENCE [LARGE SCALE GENOMIC DNA]</scope>
    <source>
        <strain evidence="11 12">CTTW</strain>
    </source>
</reference>
<dbReference type="InterPro" id="IPR007329">
    <property type="entry name" value="FMN-bd"/>
</dbReference>
<feature type="chain" id="PRO_5038690084" description="Urocanate reductase" evidence="9">
    <location>
        <begin position="25"/>
        <end position="658"/>
    </location>
</feature>
<dbReference type="SUPFAM" id="SSF51905">
    <property type="entry name" value="FAD/NAD(P)-binding domain"/>
    <property type="match status" value="1"/>
</dbReference>
<keyword evidence="6" id="KW-0274">FAD</keyword>
<dbReference type="AlphaFoldDB" id="A0A7I8DIQ2"/>
<evidence type="ECO:0000256" key="6">
    <source>
        <dbReference type="ARBA" id="ARBA00022827"/>
    </source>
</evidence>
<evidence type="ECO:0000256" key="3">
    <source>
        <dbReference type="ARBA" id="ARBA00013137"/>
    </source>
</evidence>
<dbReference type="InterPro" id="IPR003953">
    <property type="entry name" value="FAD-dep_OxRdtase_2_FAD-bd"/>
</dbReference>
<dbReference type="PANTHER" id="PTHR43400:SF10">
    <property type="entry name" value="3-OXOSTEROID 1-DEHYDROGENASE"/>
    <property type="match status" value="1"/>
</dbReference>
<dbReference type="InterPro" id="IPR050315">
    <property type="entry name" value="FAD-oxidoreductase_2"/>
</dbReference>
<evidence type="ECO:0000256" key="7">
    <source>
        <dbReference type="ARBA" id="ARBA00023002"/>
    </source>
</evidence>
<proteinExistence type="predicted"/>
<keyword evidence="5" id="KW-0285">Flavoprotein</keyword>
<evidence type="ECO:0000256" key="1">
    <source>
        <dbReference type="ARBA" id="ARBA00001917"/>
    </source>
</evidence>
<dbReference type="GO" id="GO:0008202">
    <property type="term" value="P:steroid metabolic process"/>
    <property type="evidence" value="ECO:0007669"/>
    <property type="project" value="UniProtKB-ARBA"/>
</dbReference>